<evidence type="ECO:0000259" key="1">
    <source>
        <dbReference type="Pfam" id="PF00005"/>
    </source>
</evidence>
<accession>A0A380P1Q5</accession>
<gene>
    <name evidence="2" type="ORF">NCTC13645_01394</name>
</gene>
<dbReference type="PANTHER" id="PTHR42855">
    <property type="entry name" value="ABC TRANSPORTER ATP-BINDING SUBUNIT"/>
    <property type="match status" value="1"/>
</dbReference>
<dbReference type="PANTHER" id="PTHR42855:SF2">
    <property type="entry name" value="DRUG RESISTANCE ABC TRANSPORTER,ATP-BINDING PROTEIN"/>
    <property type="match status" value="1"/>
</dbReference>
<protein>
    <submittedName>
        <fullName evidence="2">Putative ATPase RIL</fullName>
    </submittedName>
</protein>
<dbReference type="Proteomes" id="UP000254621">
    <property type="component" value="Unassembled WGS sequence"/>
</dbReference>
<dbReference type="InterPro" id="IPR003439">
    <property type="entry name" value="ABC_transporter-like_ATP-bd"/>
</dbReference>
<organism evidence="2 3">
    <name type="scientific">Weissella viridescens</name>
    <name type="common">Lactobacillus viridescens</name>
    <dbReference type="NCBI Taxonomy" id="1629"/>
    <lineage>
        <taxon>Bacteria</taxon>
        <taxon>Bacillati</taxon>
        <taxon>Bacillota</taxon>
        <taxon>Bacilli</taxon>
        <taxon>Lactobacillales</taxon>
        <taxon>Lactobacillaceae</taxon>
        <taxon>Weissella</taxon>
    </lineage>
</organism>
<dbReference type="InterPro" id="IPR027417">
    <property type="entry name" value="P-loop_NTPase"/>
</dbReference>
<dbReference type="GO" id="GO:0016887">
    <property type="term" value="F:ATP hydrolysis activity"/>
    <property type="evidence" value="ECO:0007669"/>
    <property type="project" value="InterPro"/>
</dbReference>
<proteinExistence type="predicted"/>
<sequence>MSKIEMKNVSFAYDGQANLFENVSQVLDTSWHLGLVGRNGRGKTTLFKLIQNQLAYQGTLICDVNVQYFPQVVAHPNQTVRTMLEQAVAPEHLWEVEREMQLLGLNVDRIETQIYQTLSGGEQTKVYWHSFLQMWMILFYWMNQQTIWMRKRVDRSHNIYAKNKALLW</sequence>
<reference evidence="2 3" key="1">
    <citation type="submission" date="2018-06" db="EMBL/GenBank/DDBJ databases">
        <authorList>
            <consortium name="Pathogen Informatics"/>
            <person name="Doyle S."/>
        </authorList>
    </citation>
    <scope>NUCLEOTIDE SEQUENCE [LARGE SCALE GENOMIC DNA]</scope>
    <source>
        <strain evidence="2 3">NCTC13645</strain>
    </source>
</reference>
<dbReference type="InterPro" id="IPR051309">
    <property type="entry name" value="ABCF_ATPase"/>
</dbReference>
<feature type="domain" description="ABC transporter" evidence="1">
    <location>
        <begin position="21"/>
        <end position="126"/>
    </location>
</feature>
<evidence type="ECO:0000313" key="2">
    <source>
        <dbReference type="EMBL" id="SUP59141.1"/>
    </source>
</evidence>
<name>A0A380P1Q5_WEIVI</name>
<dbReference type="Gene3D" id="3.40.50.300">
    <property type="entry name" value="P-loop containing nucleotide triphosphate hydrolases"/>
    <property type="match status" value="1"/>
</dbReference>
<evidence type="ECO:0000313" key="3">
    <source>
        <dbReference type="Proteomes" id="UP000254621"/>
    </source>
</evidence>
<dbReference type="SUPFAM" id="SSF52540">
    <property type="entry name" value="P-loop containing nucleoside triphosphate hydrolases"/>
    <property type="match status" value="1"/>
</dbReference>
<dbReference type="Pfam" id="PF00005">
    <property type="entry name" value="ABC_tran"/>
    <property type="match status" value="1"/>
</dbReference>
<dbReference type="EMBL" id="UHIV01000004">
    <property type="protein sequence ID" value="SUP59141.1"/>
    <property type="molecule type" value="Genomic_DNA"/>
</dbReference>
<dbReference type="AlphaFoldDB" id="A0A380P1Q5"/>
<dbReference type="GO" id="GO:0005524">
    <property type="term" value="F:ATP binding"/>
    <property type="evidence" value="ECO:0007669"/>
    <property type="project" value="InterPro"/>
</dbReference>